<dbReference type="SUPFAM" id="SSF53474">
    <property type="entry name" value="alpha/beta-Hydrolases"/>
    <property type="match status" value="1"/>
</dbReference>
<reference evidence="2 3" key="1">
    <citation type="submission" date="2016-11" db="EMBL/GenBank/DDBJ databases">
        <title>Draft Genome Sequences of Nine Cyanobacterial Strains from Diverse Habitats.</title>
        <authorList>
            <person name="Zhu T."/>
            <person name="Hou S."/>
            <person name="Lu X."/>
            <person name="Hess W.R."/>
        </authorList>
    </citation>
    <scope>NUCLEOTIDE SEQUENCE [LARGE SCALE GENOMIC DNA]</scope>
    <source>
        <strain evidence="2 3">NIES-592</strain>
    </source>
</reference>
<dbReference type="AlphaFoldDB" id="A0A1U7H4H2"/>
<name>A0A1U7H4H2_9CYAN</name>
<evidence type="ECO:0000313" key="2">
    <source>
        <dbReference type="EMBL" id="OKH16200.1"/>
    </source>
</evidence>
<protein>
    <submittedName>
        <fullName evidence="2">2-hydroxy-6-oxohepta-2,4-dienoate hydrolase</fullName>
    </submittedName>
</protein>
<keyword evidence="3" id="KW-1185">Reference proteome</keyword>
<dbReference type="EMBL" id="MRCA01000001">
    <property type="protein sequence ID" value="OKH16200.1"/>
    <property type="molecule type" value="Genomic_DNA"/>
</dbReference>
<dbReference type="PANTHER" id="PTHR43689">
    <property type="entry name" value="HYDROLASE"/>
    <property type="match status" value="1"/>
</dbReference>
<dbReference type="OrthoDB" id="9780765at2"/>
<accession>A0A1U7H4H2</accession>
<feature type="domain" description="AB hydrolase-1" evidence="1">
    <location>
        <begin position="57"/>
        <end position="288"/>
    </location>
</feature>
<evidence type="ECO:0000259" key="1">
    <source>
        <dbReference type="Pfam" id="PF00561"/>
    </source>
</evidence>
<proteinExistence type="predicted"/>
<dbReference type="PRINTS" id="PR00111">
    <property type="entry name" value="ABHYDROLASE"/>
</dbReference>
<dbReference type="GO" id="GO:0016787">
    <property type="term" value="F:hydrolase activity"/>
    <property type="evidence" value="ECO:0007669"/>
    <property type="project" value="UniProtKB-KW"/>
</dbReference>
<dbReference type="Proteomes" id="UP000186391">
    <property type="component" value="Unassembled WGS sequence"/>
</dbReference>
<organism evidence="2 3">
    <name type="scientific">Fischerella major NIES-592</name>
    <dbReference type="NCBI Taxonomy" id="210994"/>
    <lineage>
        <taxon>Bacteria</taxon>
        <taxon>Bacillati</taxon>
        <taxon>Cyanobacteriota</taxon>
        <taxon>Cyanophyceae</taxon>
        <taxon>Nostocales</taxon>
        <taxon>Hapalosiphonaceae</taxon>
        <taxon>Fischerella</taxon>
    </lineage>
</organism>
<dbReference type="PANTHER" id="PTHR43689:SF8">
    <property type="entry name" value="ALPHA_BETA-HYDROLASES SUPERFAMILY PROTEIN"/>
    <property type="match status" value="1"/>
</dbReference>
<gene>
    <name evidence="2" type="ORF">NIES592_00550</name>
</gene>
<dbReference type="Gene3D" id="3.40.50.1820">
    <property type="entry name" value="alpha/beta hydrolase"/>
    <property type="match status" value="1"/>
</dbReference>
<dbReference type="InterPro" id="IPR029058">
    <property type="entry name" value="AB_hydrolase_fold"/>
</dbReference>
<comment type="caution">
    <text evidence="2">The sequence shown here is derived from an EMBL/GenBank/DDBJ whole genome shotgun (WGS) entry which is preliminary data.</text>
</comment>
<evidence type="ECO:0000313" key="3">
    <source>
        <dbReference type="Proteomes" id="UP000186391"/>
    </source>
</evidence>
<dbReference type="InterPro" id="IPR000073">
    <property type="entry name" value="AB_hydrolase_1"/>
</dbReference>
<dbReference type="PRINTS" id="PR00412">
    <property type="entry name" value="EPOXHYDRLASE"/>
</dbReference>
<dbReference type="RefSeq" id="WP_073554630.1">
    <property type="nucleotide sequence ID" value="NZ_MRCA01000001.1"/>
</dbReference>
<sequence length="302" mass="33602">MIQSKSQSGIEIAAIRQLTESTSVTLAQSIKQIAIATPLSTQPIVTTYVQKGNSGMPLLLIHGFDSSVLEYRRLLPLVAEKHQTWAVDLLGFGFTNRPTGIKFSTAEIKTHLYHFWKTLINQPMILVGASMGGAAAIDFTLTYPEIVKKLVLIDSAGLIGSSPLAKYMFPPFDYLAAQFLRHPRVRQSISRAAYKNKSLATIDAQLCAALHLECPNWQQALIAFTKSGGYTAFRFKKLGEIQQPTLILWGDSDRILGTKDAKRFNRAIPNSQLIWIQDCGHIPHLEQPQITAQHILEFSEKD</sequence>
<dbReference type="Pfam" id="PF00561">
    <property type="entry name" value="Abhydrolase_1"/>
    <property type="match status" value="1"/>
</dbReference>
<dbReference type="InterPro" id="IPR000639">
    <property type="entry name" value="Epox_hydrolase-like"/>
</dbReference>
<keyword evidence="2" id="KW-0378">Hydrolase</keyword>